<evidence type="ECO:0000256" key="5">
    <source>
        <dbReference type="SAM" id="MobiDB-lite"/>
    </source>
</evidence>
<evidence type="ECO:0000259" key="6">
    <source>
        <dbReference type="PROSITE" id="PS50977"/>
    </source>
</evidence>
<keyword evidence="3" id="KW-0804">Transcription</keyword>
<organism evidence="7 8">
    <name type="scientific">Gordonia rubripertincta</name>
    <name type="common">Rhodococcus corallinus</name>
    <dbReference type="NCBI Taxonomy" id="36822"/>
    <lineage>
        <taxon>Bacteria</taxon>
        <taxon>Bacillati</taxon>
        <taxon>Actinomycetota</taxon>
        <taxon>Actinomycetes</taxon>
        <taxon>Mycobacteriales</taxon>
        <taxon>Gordoniaceae</taxon>
        <taxon>Gordonia</taxon>
    </lineage>
</organism>
<evidence type="ECO:0000256" key="1">
    <source>
        <dbReference type="ARBA" id="ARBA00023015"/>
    </source>
</evidence>
<evidence type="ECO:0000313" key="7">
    <source>
        <dbReference type="EMBL" id="MBM7276959.1"/>
    </source>
</evidence>
<evidence type="ECO:0000256" key="4">
    <source>
        <dbReference type="PROSITE-ProRule" id="PRU00335"/>
    </source>
</evidence>
<dbReference type="Gene3D" id="1.10.357.10">
    <property type="entry name" value="Tetracycline Repressor, domain 2"/>
    <property type="match status" value="1"/>
</dbReference>
<dbReference type="GO" id="GO:0000976">
    <property type="term" value="F:transcription cis-regulatory region binding"/>
    <property type="evidence" value="ECO:0007669"/>
    <property type="project" value="TreeGrafter"/>
</dbReference>
<dbReference type="PANTHER" id="PTHR30055:SF234">
    <property type="entry name" value="HTH-TYPE TRANSCRIPTIONAL REGULATOR BETI"/>
    <property type="match status" value="1"/>
</dbReference>
<dbReference type="InterPro" id="IPR001647">
    <property type="entry name" value="HTH_TetR"/>
</dbReference>
<dbReference type="SUPFAM" id="SSF46689">
    <property type="entry name" value="Homeodomain-like"/>
    <property type="match status" value="1"/>
</dbReference>
<keyword evidence="1" id="KW-0805">Transcription regulation</keyword>
<dbReference type="InterPro" id="IPR050109">
    <property type="entry name" value="HTH-type_TetR-like_transc_reg"/>
</dbReference>
<accession>A0AAW4G152</accession>
<proteinExistence type="predicted"/>
<dbReference type="Pfam" id="PF00440">
    <property type="entry name" value="TetR_N"/>
    <property type="match status" value="1"/>
</dbReference>
<dbReference type="EMBL" id="JAFFGU010000001">
    <property type="protein sequence ID" value="MBM7276959.1"/>
    <property type="molecule type" value="Genomic_DNA"/>
</dbReference>
<evidence type="ECO:0000313" key="8">
    <source>
        <dbReference type="Proteomes" id="UP001195196"/>
    </source>
</evidence>
<feature type="compositionally biased region" description="Low complexity" evidence="5">
    <location>
        <begin position="125"/>
        <end position="134"/>
    </location>
</feature>
<gene>
    <name evidence="7" type="ORF">JTZ10_04235</name>
</gene>
<comment type="caution">
    <text evidence="7">The sequence shown here is derived from an EMBL/GenBank/DDBJ whole genome shotgun (WGS) entry which is preliminary data.</text>
</comment>
<dbReference type="Proteomes" id="UP001195196">
    <property type="component" value="Unassembled WGS sequence"/>
</dbReference>
<feature type="domain" description="HTH tetR-type" evidence="6">
    <location>
        <begin position="154"/>
        <end position="214"/>
    </location>
</feature>
<protein>
    <submittedName>
        <fullName evidence="7">TetR family transcriptional regulator</fullName>
    </submittedName>
</protein>
<name>A0AAW4G152_GORRU</name>
<evidence type="ECO:0000256" key="3">
    <source>
        <dbReference type="ARBA" id="ARBA00023163"/>
    </source>
</evidence>
<reference evidence="7" key="1">
    <citation type="submission" date="2021-02" db="EMBL/GenBank/DDBJ databases">
        <title>Taxonomy, biology and ecology of Rhodococcus bacteria occurring in California pistachio and other woody hosts as revealed by genome sequence analyses.</title>
        <authorList>
            <person name="Riely B."/>
            <person name="Gai Y."/>
        </authorList>
    </citation>
    <scope>NUCLEOTIDE SEQUENCE</scope>
    <source>
        <strain evidence="7">BP-295</strain>
    </source>
</reference>
<dbReference type="PANTHER" id="PTHR30055">
    <property type="entry name" value="HTH-TYPE TRANSCRIPTIONAL REGULATOR RUTR"/>
    <property type="match status" value="1"/>
</dbReference>
<dbReference type="InterPro" id="IPR009057">
    <property type="entry name" value="Homeodomain-like_sf"/>
</dbReference>
<keyword evidence="2 4" id="KW-0238">DNA-binding</keyword>
<feature type="region of interest" description="Disordered" evidence="5">
    <location>
        <begin position="125"/>
        <end position="147"/>
    </location>
</feature>
<sequence length="343" mass="37352">MDTSGEPADSADGTWTTPQVADFLGISRQAINKRVRNRKILGYAGNGSTLFPTWQFDLERKDIRSEVPEFLAAFDEAVEPTTIANWSITRNRESGRSPVDLLFSADSREEAIRLASAYSPSAAEERAAASSHSATTPGTGKQIAAWAPSSARANKAQHAILLAAADLFSRKGPAKVTLREVAAAADVSYGLIHRFYRTKENLLVAVMELLVSYGGERLSGEEDAYAAIENSFGADVDSGQFGRMLMWSIFEGTPPDRLLGGVRAGGYLSQIDALWEKPAAPKIRSEFDSSVVAALVGLVASVWDLYEPYLTELQDGSWRDSDDIRAQVTELLQLLVYASRPNR</sequence>
<feature type="DNA-binding region" description="H-T-H motif" evidence="4">
    <location>
        <begin position="177"/>
        <end position="196"/>
    </location>
</feature>
<dbReference type="AlphaFoldDB" id="A0AAW4G152"/>
<evidence type="ECO:0000256" key="2">
    <source>
        <dbReference type="ARBA" id="ARBA00023125"/>
    </source>
</evidence>
<dbReference type="GO" id="GO:0003700">
    <property type="term" value="F:DNA-binding transcription factor activity"/>
    <property type="evidence" value="ECO:0007669"/>
    <property type="project" value="TreeGrafter"/>
</dbReference>
<dbReference type="RefSeq" id="WP_204717449.1">
    <property type="nucleotide sequence ID" value="NZ_JAFFGU010000001.1"/>
</dbReference>
<dbReference type="PROSITE" id="PS50977">
    <property type="entry name" value="HTH_TETR_2"/>
    <property type="match status" value="1"/>
</dbReference>
<dbReference type="PRINTS" id="PR00455">
    <property type="entry name" value="HTHTETR"/>
</dbReference>